<feature type="signal peptide" evidence="4">
    <location>
        <begin position="1"/>
        <end position="25"/>
    </location>
</feature>
<feature type="chain" id="PRO_5015663597" description="Peptidase S1 domain-containing protein" evidence="4">
    <location>
        <begin position="26"/>
        <end position="271"/>
    </location>
</feature>
<keyword evidence="4" id="KW-0732">Signal</keyword>
<keyword evidence="3" id="KW-0378">Hydrolase</keyword>
<dbReference type="InterPro" id="IPR033116">
    <property type="entry name" value="TRYPSIN_SER"/>
</dbReference>
<dbReference type="EMBL" id="MBFS01001962">
    <property type="protein sequence ID" value="PVV00464.1"/>
    <property type="molecule type" value="Genomic_DNA"/>
</dbReference>
<proteinExistence type="inferred from homology"/>
<evidence type="ECO:0000256" key="4">
    <source>
        <dbReference type="SAM" id="SignalP"/>
    </source>
</evidence>
<keyword evidence="7" id="KW-1185">Reference proteome</keyword>
<dbReference type="InterPro" id="IPR001254">
    <property type="entry name" value="Trypsin_dom"/>
</dbReference>
<dbReference type="GO" id="GO:0004252">
    <property type="term" value="F:serine-type endopeptidase activity"/>
    <property type="evidence" value="ECO:0007669"/>
    <property type="project" value="InterPro"/>
</dbReference>
<dbReference type="PANTHER" id="PTHR24276:SF91">
    <property type="entry name" value="AT26814P-RELATED"/>
    <property type="match status" value="1"/>
</dbReference>
<dbReference type="InterPro" id="IPR050430">
    <property type="entry name" value="Peptidase_S1"/>
</dbReference>
<evidence type="ECO:0000259" key="5">
    <source>
        <dbReference type="PROSITE" id="PS50240"/>
    </source>
</evidence>
<dbReference type="GO" id="GO:0006508">
    <property type="term" value="P:proteolysis"/>
    <property type="evidence" value="ECO:0007669"/>
    <property type="project" value="UniProtKB-KW"/>
</dbReference>
<dbReference type="PROSITE" id="PS50240">
    <property type="entry name" value="TRYPSIN_DOM"/>
    <property type="match status" value="1"/>
</dbReference>
<dbReference type="InterPro" id="IPR001314">
    <property type="entry name" value="Peptidase_S1A"/>
</dbReference>
<dbReference type="SMART" id="SM00020">
    <property type="entry name" value="Tryp_SPc"/>
    <property type="match status" value="1"/>
</dbReference>
<evidence type="ECO:0000313" key="7">
    <source>
        <dbReference type="Proteomes" id="UP000245609"/>
    </source>
</evidence>
<dbReference type="PANTHER" id="PTHR24276">
    <property type="entry name" value="POLYSERASE-RELATED"/>
    <property type="match status" value="1"/>
</dbReference>
<feature type="domain" description="Peptidase S1" evidence="5">
    <location>
        <begin position="31"/>
        <end position="264"/>
    </location>
</feature>
<evidence type="ECO:0000256" key="3">
    <source>
        <dbReference type="RuleBase" id="RU363034"/>
    </source>
</evidence>
<keyword evidence="2" id="KW-1015">Disulfide bond</keyword>
<dbReference type="AlphaFoldDB" id="A0A2T9Z794"/>
<keyword evidence="3" id="KW-0720">Serine protease</keyword>
<name>A0A2T9Z794_9FUNG</name>
<protein>
    <recommendedName>
        <fullName evidence="5">Peptidase S1 domain-containing protein</fullName>
    </recommendedName>
</protein>
<dbReference type="OrthoDB" id="6380398at2759"/>
<dbReference type="Pfam" id="PF00089">
    <property type="entry name" value="Trypsin"/>
    <property type="match status" value="1"/>
</dbReference>
<evidence type="ECO:0000313" key="6">
    <source>
        <dbReference type="EMBL" id="PVV00464.1"/>
    </source>
</evidence>
<evidence type="ECO:0000256" key="2">
    <source>
        <dbReference type="ARBA" id="ARBA00023157"/>
    </source>
</evidence>
<dbReference type="InterPro" id="IPR009003">
    <property type="entry name" value="Peptidase_S1_PA"/>
</dbReference>
<dbReference type="InterPro" id="IPR043504">
    <property type="entry name" value="Peptidase_S1_PA_chymotrypsin"/>
</dbReference>
<organism evidence="6 7">
    <name type="scientific">Smittium megazygosporum</name>
    <dbReference type="NCBI Taxonomy" id="133381"/>
    <lineage>
        <taxon>Eukaryota</taxon>
        <taxon>Fungi</taxon>
        <taxon>Fungi incertae sedis</taxon>
        <taxon>Zoopagomycota</taxon>
        <taxon>Kickxellomycotina</taxon>
        <taxon>Harpellomycetes</taxon>
        <taxon>Harpellales</taxon>
        <taxon>Legeriomycetaceae</taxon>
        <taxon>Smittium</taxon>
    </lineage>
</organism>
<keyword evidence="3" id="KW-0645">Protease</keyword>
<dbReference type="Gene3D" id="2.40.10.10">
    <property type="entry name" value="Trypsin-like serine proteases"/>
    <property type="match status" value="1"/>
</dbReference>
<dbReference type="Proteomes" id="UP000245609">
    <property type="component" value="Unassembled WGS sequence"/>
</dbReference>
<dbReference type="PRINTS" id="PR00722">
    <property type="entry name" value="CHYMOTRYPSIN"/>
</dbReference>
<dbReference type="InterPro" id="IPR018114">
    <property type="entry name" value="TRYPSIN_HIS"/>
</dbReference>
<dbReference type="SUPFAM" id="SSF50494">
    <property type="entry name" value="Trypsin-like serine proteases"/>
    <property type="match status" value="1"/>
</dbReference>
<comment type="similarity">
    <text evidence="1">Belongs to the peptidase S1 family.</text>
</comment>
<comment type="caution">
    <text evidence="6">The sequence shown here is derived from an EMBL/GenBank/DDBJ whole genome shotgun (WGS) entry which is preliminary data.</text>
</comment>
<dbReference type="STRING" id="133381.A0A2T9Z794"/>
<evidence type="ECO:0000256" key="1">
    <source>
        <dbReference type="ARBA" id="ARBA00007664"/>
    </source>
</evidence>
<sequence length="271" mass="29362">MLQIYSKVEKILFFLVSYFLVSVYSQSQGRIVGGGNVQINSYAFTALISDHIKNTICSGTLVSPNAVITAAHCLYNTSAKNLGIQISGYSIKNATKFTASSTVIHKFYDPDSQMNDIGIIILSQPSSIEPARISSKIITDNMNVKALGWGTRSNTELVPAKILQEVDLVTAPAEQCKTVYPMFEGNGVGLQICTGNTPGKDTCLGDSGGPLVIYDDDQWKLIGQTSFGAWPDGSKTIGVCGSNDVFGFYTYIYRYVDFISTVTNITGDAFF</sequence>
<gene>
    <name evidence="6" type="ORF">BB560_005152</name>
</gene>
<reference evidence="6 7" key="1">
    <citation type="journal article" date="2018" name="MBio">
        <title>Comparative Genomics Reveals the Core Gene Toolbox for the Fungus-Insect Symbiosis.</title>
        <authorList>
            <person name="Wang Y."/>
            <person name="Stata M."/>
            <person name="Wang W."/>
            <person name="Stajich J.E."/>
            <person name="White M.M."/>
            <person name="Moncalvo J.M."/>
        </authorList>
    </citation>
    <scope>NUCLEOTIDE SEQUENCE [LARGE SCALE GENOMIC DNA]</scope>
    <source>
        <strain evidence="6 7">SC-DP-2</strain>
    </source>
</reference>
<dbReference type="CDD" id="cd00190">
    <property type="entry name" value="Tryp_SPc"/>
    <property type="match status" value="1"/>
</dbReference>
<dbReference type="PROSITE" id="PS00135">
    <property type="entry name" value="TRYPSIN_SER"/>
    <property type="match status" value="1"/>
</dbReference>
<accession>A0A2T9Z794</accession>
<dbReference type="PROSITE" id="PS00134">
    <property type="entry name" value="TRYPSIN_HIS"/>
    <property type="match status" value="1"/>
</dbReference>